<reference evidence="2" key="1">
    <citation type="submission" date="2021-03" db="EMBL/GenBank/DDBJ databases">
        <authorList>
            <person name="Jaffe A."/>
        </authorList>
    </citation>
    <scope>NUCLEOTIDE SEQUENCE</scope>
    <source>
        <strain evidence="2">RIFCSPLOWO2_01_FULL_43_13</strain>
    </source>
</reference>
<proteinExistence type="predicted"/>
<evidence type="ECO:0000256" key="1">
    <source>
        <dbReference type="SAM" id="Phobius"/>
    </source>
</evidence>
<keyword evidence="1" id="KW-0812">Transmembrane</keyword>
<comment type="caution">
    <text evidence="2">The sequence shown here is derived from an EMBL/GenBank/DDBJ whole genome shotgun (WGS) entry which is preliminary data.</text>
</comment>
<feature type="transmembrane region" description="Helical" evidence="1">
    <location>
        <begin position="30"/>
        <end position="49"/>
    </location>
</feature>
<keyword evidence="1" id="KW-0472">Membrane</keyword>
<reference evidence="2" key="2">
    <citation type="submission" date="2021-05" db="EMBL/GenBank/DDBJ databases">
        <title>Protein family content uncovers lineage relationships and bacterial pathway maintenance mechanisms in DPANN archaea.</title>
        <authorList>
            <person name="Castelle C.J."/>
            <person name="Meheust R."/>
            <person name="Jaffe A.L."/>
            <person name="Seitz K."/>
            <person name="Gong X."/>
            <person name="Baker B.J."/>
            <person name="Banfield J.F."/>
        </authorList>
    </citation>
    <scope>NUCLEOTIDE SEQUENCE</scope>
    <source>
        <strain evidence="2">RIFCSPLOWO2_01_FULL_43_13</strain>
    </source>
</reference>
<dbReference type="Proteomes" id="UP000680185">
    <property type="component" value="Unassembled WGS sequence"/>
</dbReference>
<protein>
    <submittedName>
        <fullName evidence="2">Uncharacterized protein</fullName>
    </submittedName>
</protein>
<dbReference type="EMBL" id="JAGVWB010000028">
    <property type="protein sequence ID" value="MBS3058533.1"/>
    <property type="molecule type" value="Genomic_DNA"/>
</dbReference>
<evidence type="ECO:0000313" key="2">
    <source>
        <dbReference type="EMBL" id="MBS3058533.1"/>
    </source>
</evidence>
<keyword evidence="1" id="KW-1133">Transmembrane helix</keyword>
<sequence length="201" mass="22634">MGFECRLQEPGKAGFEALSLRDSGGKMKKIIFAAIIALLLGLSSANAITQQEISEAKGLIDSKVDCKELSDSQLEIMGEYYMEQMHPGESHELMHKMMGLQEGSEDEKQFHINMARTIYCAESGMMGTGGMMGMMNMMGSGMMGGQTLAQTNMMQGTAEAWRYYGYWNFLNILYVILLIGLIILVYLWIIKLWRDFYGKKK</sequence>
<organism evidence="2 3">
    <name type="scientific">Candidatus Iainarchaeum sp</name>
    <dbReference type="NCBI Taxonomy" id="3101447"/>
    <lineage>
        <taxon>Archaea</taxon>
        <taxon>Candidatus Iainarchaeota</taxon>
        <taxon>Candidatus Iainarchaeia</taxon>
        <taxon>Candidatus Iainarchaeales</taxon>
        <taxon>Candidatus Iainarchaeaceae</taxon>
        <taxon>Candidatus Iainarchaeum</taxon>
    </lineage>
</organism>
<evidence type="ECO:0000313" key="3">
    <source>
        <dbReference type="Proteomes" id="UP000680185"/>
    </source>
</evidence>
<name>A0A8T4KU13_9ARCH</name>
<gene>
    <name evidence="2" type="ORF">J4478_03985</name>
</gene>
<accession>A0A8T4KU13</accession>
<dbReference type="AlphaFoldDB" id="A0A8T4KU13"/>
<feature type="transmembrane region" description="Helical" evidence="1">
    <location>
        <begin position="172"/>
        <end position="193"/>
    </location>
</feature>